<protein>
    <recommendedName>
        <fullName evidence="10">UDP-N-acetylmuramoyl-tripeptide--D-alanyl-D-alanine ligase</fullName>
    </recommendedName>
</protein>
<evidence type="ECO:0000256" key="3">
    <source>
        <dbReference type="ARBA" id="ARBA00022840"/>
    </source>
</evidence>
<dbReference type="Pfam" id="PF02875">
    <property type="entry name" value="Mur_ligase_C"/>
    <property type="match status" value="1"/>
</dbReference>
<name>A0AAW1R6T1_9CHLO</name>
<dbReference type="PANTHER" id="PTHR43024:SF1">
    <property type="entry name" value="UDP-N-ACETYLMURAMOYL-TRIPEPTIDE--D-ALANYL-D-ALANINE LIGASE"/>
    <property type="match status" value="1"/>
</dbReference>
<evidence type="ECO:0008006" key="10">
    <source>
        <dbReference type="Google" id="ProtNLM"/>
    </source>
</evidence>
<dbReference type="InterPro" id="IPR004101">
    <property type="entry name" value="Mur_ligase_C"/>
</dbReference>
<evidence type="ECO:0000259" key="6">
    <source>
        <dbReference type="Pfam" id="PF02875"/>
    </source>
</evidence>
<dbReference type="InterPro" id="IPR051046">
    <property type="entry name" value="MurCDEF_CellWall_CoF430Synth"/>
</dbReference>
<dbReference type="GO" id="GO:0005524">
    <property type="term" value="F:ATP binding"/>
    <property type="evidence" value="ECO:0007669"/>
    <property type="project" value="UniProtKB-KW"/>
</dbReference>
<evidence type="ECO:0000259" key="7">
    <source>
        <dbReference type="Pfam" id="PF08245"/>
    </source>
</evidence>
<gene>
    <name evidence="8" type="ORF">WJX72_005414</name>
</gene>
<evidence type="ECO:0000256" key="1">
    <source>
        <dbReference type="ARBA" id="ARBA00022598"/>
    </source>
</evidence>
<evidence type="ECO:0000256" key="2">
    <source>
        <dbReference type="ARBA" id="ARBA00022741"/>
    </source>
</evidence>
<reference evidence="8 9" key="1">
    <citation type="journal article" date="2024" name="Nat. Commun.">
        <title>Phylogenomics reveals the evolutionary origins of lichenization in chlorophyte algae.</title>
        <authorList>
            <person name="Puginier C."/>
            <person name="Libourel C."/>
            <person name="Otte J."/>
            <person name="Skaloud P."/>
            <person name="Haon M."/>
            <person name="Grisel S."/>
            <person name="Petersen M."/>
            <person name="Berrin J.G."/>
            <person name="Delaux P.M."/>
            <person name="Dal Grande F."/>
            <person name="Keller J."/>
        </authorList>
    </citation>
    <scope>NUCLEOTIDE SEQUENCE [LARGE SCALE GENOMIC DNA]</scope>
    <source>
        <strain evidence="8 9">SAG 2043</strain>
    </source>
</reference>
<dbReference type="InterPro" id="IPR036615">
    <property type="entry name" value="Mur_ligase_C_dom_sf"/>
</dbReference>
<dbReference type="GO" id="GO:0016881">
    <property type="term" value="F:acid-amino acid ligase activity"/>
    <property type="evidence" value="ECO:0007669"/>
    <property type="project" value="InterPro"/>
</dbReference>
<dbReference type="Gene3D" id="3.40.1390.10">
    <property type="entry name" value="MurE/MurF, N-terminal domain"/>
    <property type="match status" value="1"/>
</dbReference>
<keyword evidence="4" id="KW-0812">Transmembrane</keyword>
<evidence type="ECO:0000259" key="5">
    <source>
        <dbReference type="Pfam" id="PF01225"/>
    </source>
</evidence>
<dbReference type="SUPFAM" id="SSF53623">
    <property type="entry name" value="MurD-like peptide ligases, catalytic domain"/>
    <property type="match status" value="1"/>
</dbReference>
<dbReference type="InterPro" id="IPR035911">
    <property type="entry name" value="MurE/MurF_N"/>
</dbReference>
<dbReference type="EMBL" id="JALJOR010000001">
    <property type="protein sequence ID" value="KAK9829363.1"/>
    <property type="molecule type" value="Genomic_DNA"/>
</dbReference>
<dbReference type="InterPro" id="IPR013221">
    <property type="entry name" value="Mur_ligase_cen"/>
</dbReference>
<feature type="domain" description="Mur ligase central" evidence="7">
    <location>
        <begin position="126"/>
        <end position="233"/>
    </location>
</feature>
<feature type="domain" description="Mur ligase N-terminal catalytic" evidence="5">
    <location>
        <begin position="44"/>
        <end position="114"/>
    </location>
</feature>
<evidence type="ECO:0000313" key="9">
    <source>
        <dbReference type="Proteomes" id="UP001489004"/>
    </source>
</evidence>
<keyword evidence="4" id="KW-1133">Transmembrane helix</keyword>
<feature type="transmembrane region" description="Helical" evidence="4">
    <location>
        <begin position="277"/>
        <end position="299"/>
    </location>
</feature>
<dbReference type="SUPFAM" id="SSF53244">
    <property type="entry name" value="MurD-like peptide ligases, peptide-binding domain"/>
    <property type="match status" value="1"/>
</dbReference>
<dbReference type="InterPro" id="IPR036565">
    <property type="entry name" value="Mur-like_cat_sf"/>
</dbReference>
<organism evidence="8 9">
    <name type="scientific">[Myrmecia] bisecta</name>
    <dbReference type="NCBI Taxonomy" id="41462"/>
    <lineage>
        <taxon>Eukaryota</taxon>
        <taxon>Viridiplantae</taxon>
        <taxon>Chlorophyta</taxon>
        <taxon>core chlorophytes</taxon>
        <taxon>Trebouxiophyceae</taxon>
        <taxon>Trebouxiales</taxon>
        <taxon>Trebouxiaceae</taxon>
        <taxon>Myrmecia</taxon>
    </lineage>
</organism>
<feature type="domain" description="Mur ligase C-terminal" evidence="6">
    <location>
        <begin position="308"/>
        <end position="383"/>
    </location>
</feature>
<proteinExistence type="predicted"/>
<dbReference type="SUPFAM" id="SSF63418">
    <property type="entry name" value="MurE/MurF N-terminal domain"/>
    <property type="match status" value="1"/>
</dbReference>
<keyword evidence="1" id="KW-0436">Ligase</keyword>
<evidence type="ECO:0000256" key="4">
    <source>
        <dbReference type="SAM" id="Phobius"/>
    </source>
</evidence>
<comment type="caution">
    <text evidence="8">The sequence shown here is derived from an EMBL/GenBank/DDBJ whole genome shotgun (WGS) entry which is preliminary data.</text>
</comment>
<dbReference type="Pfam" id="PF01225">
    <property type="entry name" value="Mur_ligase"/>
    <property type="match status" value="1"/>
</dbReference>
<keyword evidence="4" id="KW-0472">Membrane</keyword>
<keyword evidence="9" id="KW-1185">Reference proteome</keyword>
<keyword evidence="3" id="KW-0067">ATP-binding</keyword>
<dbReference type="Proteomes" id="UP001489004">
    <property type="component" value="Unassembled WGS sequence"/>
</dbReference>
<dbReference type="InterPro" id="IPR000713">
    <property type="entry name" value="Mur_ligase_N"/>
</dbReference>
<dbReference type="Pfam" id="PF08245">
    <property type="entry name" value="Mur_ligase_M"/>
    <property type="match status" value="1"/>
</dbReference>
<sequence>MRNGLQLQRPHSWSLDPGGVVFTASDIAEVTGGELIHSAPPGSVTTDTRTLLPGQWFLALQGNNFDGHRFMHEAQARGCAGVIVSAVSLTGQDEAHGIILVDNTLQALQRLAQNVRQRYPGPVVAITGSCGKTTTRTMTGLILSALGPVHQTAGNLNNHVGLPLTLLELPPTAAACVLELGMSARGEIAVLAGICKPTLRVITNVAEVHLAGVGGTLAGVAEAKAELLQTARPSDTLGGEAGLHTHLELRIREAPGAPGTALDVEVPAPGLHLASNAAAAVAVGLALGVPVPGMAASLARYQPTGMRMRVERVGAGITILNDAYNASLMSVQSALQLLREMPAGRRHIVVLGDMKELGPQELVAHVAVMRDCCCQPFDLVALVAAAIAKYHDQKEPQ</sequence>
<dbReference type="Gene3D" id="3.40.1190.10">
    <property type="entry name" value="Mur-like, catalytic domain"/>
    <property type="match status" value="2"/>
</dbReference>
<accession>A0AAW1R6T1</accession>
<dbReference type="AlphaFoldDB" id="A0AAW1R6T1"/>
<dbReference type="Gene3D" id="3.90.190.20">
    <property type="entry name" value="Mur ligase, C-terminal domain"/>
    <property type="match status" value="1"/>
</dbReference>
<keyword evidence="2" id="KW-0547">Nucleotide-binding</keyword>
<evidence type="ECO:0000313" key="8">
    <source>
        <dbReference type="EMBL" id="KAK9829363.1"/>
    </source>
</evidence>
<dbReference type="PANTHER" id="PTHR43024">
    <property type="entry name" value="UDP-N-ACETYLMURAMOYL-TRIPEPTIDE--D-ALANYL-D-ALANINE LIGASE"/>
    <property type="match status" value="1"/>
</dbReference>